<feature type="transmembrane region" description="Helical" evidence="1">
    <location>
        <begin position="99"/>
        <end position="121"/>
    </location>
</feature>
<feature type="transmembrane region" description="Helical" evidence="1">
    <location>
        <begin position="203"/>
        <end position="221"/>
    </location>
</feature>
<gene>
    <name evidence="2" type="ORF">FBR43_01195</name>
</gene>
<dbReference type="RefSeq" id="WP_169542428.1">
    <property type="nucleotide sequence ID" value="NZ_SWKR01000001.1"/>
</dbReference>
<feature type="transmembrane region" description="Helical" evidence="1">
    <location>
        <begin position="164"/>
        <end position="182"/>
    </location>
</feature>
<evidence type="ECO:0000256" key="1">
    <source>
        <dbReference type="SAM" id="Phobius"/>
    </source>
</evidence>
<evidence type="ECO:0000313" key="3">
    <source>
        <dbReference type="Proteomes" id="UP000309138"/>
    </source>
</evidence>
<keyword evidence="3" id="KW-1185">Reference proteome</keyword>
<name>A0A4U1L7Q6_9SPHN</name>
<dbReference type="AlphaFoldDB" id="A0A4U1L7Q6"/>
<dbReference type="EMBL" id="SWKR01000001">
    <property type="protein sequence ID" value="TKD52992.1"/>
    <property type="molecule type" value="Genomic_DNA"/>
</dbReference>
<evidence type="ECO:0008006" key="4">
    <source>
        <dbReference type="Google" id="ProtNLM"/>
    </source>
</evidence>
<feature type="transmembrane region" description="Helical" evidence="1">
    <location>
        <begin position="141"/>
        <end position="158"/>
    </location>
</feature>
<keyword evidence="1" id="KW-0812">Transmembrane</keyword>
<sequence>MDFMKWLNSLDELLYEVMSWLLFFPITLWRAAVRPLTLMDEVDRQQALPEDQQYASLLSPPLFLALALLLAHATAMALGQTDAIIANTDGLASLINDTTTALVLRVVVFASFALCLAARLVRSRRAPLSRLRLRLPFYEQCYPVAIFALGLSLGTSFAGMADTATHMLGMALIALSVLYFSVTETRWFADRRGVGYPRAIGNVAWAIVEALLLMIAIGFLFTR</sequence>
<feature type="transmembrane region" description="Helical" evidence="1">
    <location>
        <begin position="54"/>
        <end position="79"/>
    </location>
</feature>
<keyword evidence="1" id="KW-1133">Transmembrane helix</keyword>
<reference evidence="2 3" key="1">
    <citation type="submission" date="2019-04" db="EMBL/GenBank/DDBJ databases">
        <authorList>
            <person name="Yang Y."/>
            <person name="Wei D."/>
        </authorList>
    </citation>
    <scope>NUCLEOTIDE SEQUENCE [LARGE SCALE GENOMIC DNA]</scope>
    <source>
        <strain evidence="2 3">L-1-4w-11</strain>
    </source>
</reference>
<proteinExistence type="predicted"/>
<dbReference type="Proteomes" id="UP000309138">
    <property type="component" value="Unassembled WGS sequence"/>
</dbReference>
<evidence type="ECO:0000313" key="2">
    <source>
        <dbReference type="EMBL" id="TKD52992.1"/>
    </source>
</evidence>
<organism evidence="2 3">
    <name type="scientific">Sphingomonas baiyangensis</name>
    <dbReference type="NCBI Taxonomy" id="2572576"/>
    <lineage>
        <taxon>Bacteria</taxon>
        <taxon>Pseudomonadati</taxon>
        <taxon>Pseudomonadota</taxon>
        <taxon>Alphaproteobacteria</taxon>
        <taxon>Sphingomonadales</taxon>
        <taxon>Sphingomonadaceae</taxon>
        <taxon>Sphingomonas</taxon>
    </lineage>
</organism>
<accession>A0A4U1L7Q6</accession>
<feature type="transmembrane region" description="Helical" evidence="1">
    <location>
        <begin position="13"/>
        <end position="33"/>
    </location>
</feature>
<keyword evidence="1" id="KW-0472">Membrane</keyword>
<protein>
    <recommendedName>
        <fullName evidence="4">Permease</fullName>
    </recommendedName>
</protein>
<comment type="caution">
    <text evidence="2">The sequence shown here is derived from an EMBL/GenBank/DDBJ whole genome shotgun (WGS) entry which is preliminary data.</text>
</comment>